<protein>
    <submittedName>
        <fullName evidence="1">Uncharacterized protein</fullName>
    </submittedName>
</protein>
<evidence type="ECO:0000313" key="1">
    <source>
        <dbReference type="EMBL" id="KAE8320589.1"/>
    </source>
</evidence>
<dbReference type="Proteomes" id="UP000325945">
    <property type="component" value="Unassembled WGS sequence"/>
</dbReference>
<organism evidence="1 2">
    <name type="scientific">Aspergillus sergii</name>
    <dbReference type="NCBI Taxonomy" id="1034303"/>
    <lineage>
        <taxon>Eukaryota</taxon>
        <taxon>Fungi</taxon>
        <taxon>Dikarya</taxon>
        <taxon>Ascomycota</taxon>
        <taxon>Pezizomycotina</taxon>
        <taxon>Eurotiomycetes</taxon>
        <taxon>Eurotiomycetidae</taxon>
        <taxon>Eurotiales</taxon>
        <taxon>Aspergillaceae</taxon>
        <taxon>Aspergillus</taxon>
        <taxon>Aspergillus subgen. Circumdati</taxon>
    </lineage>
</organism>
<proteinExistence type="predicted"/>
<keyword evidence="2" id="KW-1185">Reference proteome</keyword>
<reference evidence="2" key="1">
    <citation type="submission" date="2019-04" db="EMBL/GenBank/DDBJ databases">
        <title>Friends and foes A comparative genomics studyof 23 Aspergillus species from section Flavi.</title>
        <authorList>
            <consortium name="DOE Joint Genome Institute"/>
            <person name="Kjaerbolling I."/>
            <person name="Vesth T."/>
            <person name="Frisvad J.C."/>
            <person name="Nybo J.L."/>
            <person name="Theobald S."/>
            <person name="Kildgaard S."/>
            <person name="Isbrandt T."/>
            <person name="Kuo A."/>
            <person name="Sato A."/>
            <person name="Lyhne E.K."/>
            <person name="Kogle M.E."/>
            <person name="Wiebenga A."/>
            <person name="Kun R.S."/>
            <person name="Lubbers R.J."/>
            <person name="Makela M.R."/>
            <person name="Barry K."/>
            <person name="Chovatia M."/>
            <person name="Clum A."/>
            <person name="Daum C."/>
            <person name="Haridas S."/>
            <person name="He G."/>
            <person name="LaButti K."/>
            <person name="Lipzen A."/>
            <person name="Mondo S."/>
            <person name="Riley R."/>
            <person name="Salamov A."/>
            <person name="Simmons B.A."/>
            <person name="Magnuson J.K."/>
            <person name="Henrissat B."/>
            <person name="Mortensen U.H."/>
            <person name="Larsen T.O."/>
            <person name="Devries R.P."/>
            <person name="Grigoriev I.V."/>
            <person name="Machida M."/>
            <person name="Baker S.E."/>
            <person name="Andersen M.R."/>
        </authorList>
    </citation>
    <scope>NUCLEOTIDE SEQUENCE [LARGE SCALE GENOMIC DNA]</scope>
    <source>
        <strain evidence="2">CBS 130017</strain>
    </source>
</reference>
<dbReference type="EMBL" id="ML741911">
    <property type="protein sequence ID" value="KAE8320589.1"/>
    <property type="molecule type" value="Genomic_DNA"/>
</dbReference>
<accession>A0A5N6WLD9</accession>
<gene>
    <name evidence="1" type="ORF">BDV39DRAFT_187579</name>
</gene>
<dbReference type="AlphaFoldDB" id="A0A5N6WLD9"/>
<sequence length="405" mass="44303">METGNAVVGFDRQTLNGIISQLFQCLHPTGIFKVPPTKVRGTTTTVSISIDEAPSVDFVDSTVVPPYPVRLNIRVPSITILLSYNQPHKNTTSTLRQGALGLTALATLNTDPQSSALKIETLHGIFTSNDDTANSLDSIINNLVLPILLDYINKENPHHVPPLSPIQGLKFDIQHIISQNHQLIVCSASGRTPLSLAIPFCNMPAGVFMGADAALLTMAGNQAISEIKIDKEFSFLNAYNVTTHFRFGPISNVSIMDDSSRNVSARLAIEATSNVTQPYSQESQLKGIADLTLYATIKNERLCMRIQRIDQLTLEQYVTGVPGWINNLSNMVLKVYNGLYKQVSNFILGYLGDWEFDVFKLQFPVPTRDGLGIRIQLEDAQIAVINTMGEALIIASGTPTVCICT</sequence>
<name>A0A5N6WLD9_9EURO</name>
<evidence type="ECO:0000313" key="2">
    <source>
        <dbReference type="Proteomes" id="UP000325945"/>
    </source>
</evidence>